<evidence type="ECO:0000313" key="3">
    <source>
        <dbReference type="Proteomes" id="UP000589351"/>
    </source>
</evidence>
<gene>
    <name evidence="2" type="ORF">JEODO184_00902</name>
</gene>
<dbReference type="EMBL" id="CAJEWD010000006">
    <property type="protein sequence ID" value="CAD2075580.1"/>
    <property type="molecule type" value="Genomic_DNA"/>
</dbReference>
<evidence type="ECO:0000313" key="2">
    <source>
        <dbReference type="EMBL" id="CAD2075580.1"/>
    </source>
</evidence>
<dbReference type="Proteomes" id="UP000589351">
    <property type="component" value="Unassembled WGS sequence"/>
</dbReference>
<protein>
    <submittedName>
        <fullName evidence="2">Uncharacterized protein</fullName>
    </submittedName>
</protein>
<keyword evidence="1" id="KW-1133">Transmembrane helix</keyword>
<evidence type="ECO:0000256" key="1">
    <source>
        <dbReference type="SAM" id="Phobius"/>
    </source>
</evidence>
<accession>A0A6V7RDN1</accession>
<keyword evidence="1" id="KW-0812">Transmembrane</keyword>
<dbReference type="AlphaFoldDB" id="A0A6V7RDN1"/>
<keyword evidence="1" id="KW-0472">Membrane</keyword>
<name>A0A6V7RDN1_9STAP</name>
<reference evidence="2 3" key="1">
    <citation type="submission" date="2020-07" db="EMBL/GenBank/DDBJ databases">
        <authorList>
            <person name="Criscuolo A."/>
        </authorList>
    </citation>
    <scope>NUCLEOTIDE SEQUENCE [LARGE SCALE GENOMIC DNA]</scope>
    <source>
        <strain evidence="2">CIP111649</strain>
    </source>
</reference>
<sequence>MKKLSILFFLLGTILFFSLGPIIPKDYNLLVYLIIFLLFIAGIYCTVSIDDDTE</sequence>
<comment type="caution">
    <text evidence="2">The sequence shown here is derived from an EMBL/GenBank/DDBJ whole genome shotgun (WGS) entry which is preliminary data.</text>
</comment>
<proteinExistence type="predicted"/>
<keyword evidence="3" id="KW-1185">Reference proteome</keyword>
<feature type="transmembrane region" description="Helical" evidence="1">
    <location>
        <begin position="29"/>
        <end position="49"/>
    </location>
</feature>
<organism evidence="2 3">
    <name type="scientific">Jeotgalicoccus meleagridis</name>
    <dbReference type="NCBI Taxonomy" id="2759181"/>
    <lineage>
        <taxon>Bacteria</taxon>
        <taxon>Bacillati</taxon>
        <taxon>Bacillota</taxon>
        <taxon>Bacilli</taxon>
        <taxon>Bacillales</taxon>
        <taxon>Staphylococcaceae</taxon>
        <taxon>Jeotgalicoccus</taxon>
    </lineage>
</organism>